<evidence type="ECO:0000256" key="1">
    <source>
        <dbReference type="ARBA" id="ARBA00022741"/>
    </source>
</evidence>
<evidence type="ECO:0000259" key="9">
    <source>
        <dbReference type="PROSITE" id="PS50110"/>
    </source>
</evidence>
<dbReference type="EMBL" id="JACORU010000001">
    <property type="protein sequence ID" value="MBC5764043.1"/>
    <property type="molecule type" value="Genomic_DNA"/>
</dbReference>
<dbReference type="InterPro" id="IPR011006">
    <property type="entry name" value="CheY-like_superfamily"/>
</dbReference>
<dbReference type="Gene3D" id="3.40.50.2300">
    <property type="match status" value="1"/>
</dbReference>
<keyword evidence="5" id="KW-0804">Transcription</keyword>
<dbReference type="Pfam" id="PF25601">
    <property type="entry name" value="AAA_lid_14"/>
    <property type="match status" value="1"/>
</dbReference>
<evidence type="ECO:0000256" key="4">
    <source>
        <dbReference type="ARBA" id="ARBA00023125"/>
    </source>
</evidence>
<dbReference type="SMART" id="SM00448">
    <property type="entry name" value="REC"/>
    <property type="match status" value="1"/>
</dbReference>
<evidence type="ECO:0000313" key="10">
    <source>
        <dbReference type="EMBL" id="MBC5764043.1"/>
    </source>
</evidence>
<dbReference type="FunFam" id="3.40.50.300:FF:000006">
    <property type="entry name" value="DNA-binding transcriptional regulator NtrC"/>
    <property type="match status" value="1"/>
</dbReference>
<dbReference type="InterPro" id="IPR027417">
    <property type="entry name" value="P-loop_NTPase"/>
</dbReference>
<dbReference type="GO" id="GO:0043565">
    <property type="term" value="F:sequence-specific DNA binding"/>
    <property type="evidence" value="ECO:0007669"/>
    <property type="project" value="InterPro"/>
</dbReference>
<dbReference type="InterPro" id="IPR002197">
    <property type="entry name" value="HTH_Fis"/>
</dbReference>
<dbReference type="PROSITE" id="PS50110">
    <property type="entry name" value="RESPONSE_REGULATORY"/>
    <property type="match status" value="1"/>
</dbReference>
<keyword evidence="11" id="KW-1185">Reference proteome</keyword>
<feature type="region of interest" description="Disordered" evidence="7">
    <location>
        <begin position="453"/>
        <end position="472"/>
    </location>
</feature>
<dbReference type="InterPro" id="IPR009057">
    <property type="entry name" value="Homeodomain-like_sf"/>
</dbReference>
<reference evidence="10" key="1">
    <citation type="submission" date="2020-08" db="EMBL/GenBank/DDBJ databases">
        <title>Ramlibacter sp. GTP1 16S ribosomal RNA gene genome sequencing and assembly.</title>
        <authorList>
            <person name="Kang M."/>
        </authorList>
    </citation>
    <scope>NUCLEOTIDE SEQUENCE</scope>
    <source>
        <strain evidence="10">GTP1</strain>
    </source>
</reference>
<dbReference type="GO" id="GO:0005524">
    <property type="term" value="F:ATP binding"/>
    <property type="evidence" value="ECO:0007669"/>
    <property type="project" value="UniProtKB-KW"/>
</dbReference>
<evidence type="ECO:0000313" key="11">
    <source>
        <dbReference type="Proteomes" id="UP000596827"/>
    </source>
</evidence>
<feature type="compositionally biased region" description="Polar residues" evidence="7">
    <location>
        <begin position="462"/>
        <end position="472"/>
    </location>
</feature>
<dbReference type="SUPFAM" id="SSF46689">
    <property type="entry name" value="Homeodomain-like"/>
    <property type="match status" value="1"/>
</dbReference>
<feature type="domain" description="Sigma-54 factor interaction" evidence="8">
    <location>
        <begin position="148"/>
        <end position="374"/>
    </location>
</feature>
<dbReference type="GO" id="GO:0006355">
    <property type="term" value="P:regulation of DNA-templated transcription"/>
    <property type="evidence" value="ECO:0007669"/>
    <property type="project" value="InterPro"/>
</dbReference>
<dbReference type="PROSITE" id="PS50045">
    <property type="entry name" value="SIGMA54_INTERACT_4"/>
    <property type="match status" value="1"/>
</dbReference>
<sequence>MGSALQVLVVDDEPAIRQILTAGMTRAGHSVEVASSGREALMRLAKGDVEVTLCDINMPDLTGIEVVKEARAQGIDTTFIMMTAYSSVDTAIEAMKAGAIDYMIKPLRQEELAQRLEQIAEMRGLKGENEALRKLVVGRRDDHCPAVSQSMKALDRLVAKVAPTDSTVLITGESGTGKGVTARAIHQQSQRAGKPFIPVNCGAIPENLLESEFFGHVKGAFTGADRARKGLFLEADKGTIFLDEIGELPLELQVKLLHVLEAREIRPLGSEQVRKVDVRIVAATNRDLKAMVAEGRFREDLYFRLSGFHITVPPLRERRDDIPALIKYLLARGAERFGVSGKLSIEPDAEELLIAYDWPGNVRELENVLQRATILADQGRITLGDLPPHITPVVTTDPGGTALPRPSGGTLREQVREYELGLILRAIDDCGGDRRTAAQKLGIGLSSLYRKLEENEAPKGQNEGSKGQNTPD</sequence>
<dbReference type="SUPFAM" id="SSF52172">
    <property type="entry name" value="CheY-like"/>
    <property type="match status" value="1"/>
</dbReference>
<dbReference type="GO" id="GO:0000160">
    <property type="term" value="P:phosphorelay signal transduction system"/>
    <property type="evidence" value="ECO:0007669"/>
    <property type="project" value="InterPro"/>
</dbReference>
<evidence type="ECO:0000256" key="6">
    <source>
        <dbReference type="PROSITE-ProRule" id="PRU00169"/>
    </source>
</evidence>
<dbReference type="Pfam" id="PF00072">
    <property type="entry name" value="Response_reg"/>
    <property type="match status" value="1"/>
</dbReference>
<keyword evidence="2" id="KW-0067">ATP-binding</keyword>
<evidence type="ECO:0000259" key="8">
    <source>
        <dbReference type="PROSITE" id="PS50045"/>
    </source>
</evidence>
<keyword evidence="4" id="KW-0238">DNA-binding</keyword>
<dbReference type="InterPro" id="IPR025943">
    <property type="entry name" value="Sigma_54_int_dom_ATP-bd_2"/>
</dbReference>
<proteinExistence type="predicted"/>
<evidence type="ECO:0000256" key="3">
    <source>
        <dbReference type="ARBA" id="ARBA00023015"/>
    </source>
</evidence>
<keyword evidence="1" id="KW-0547">Nucleotide-binding</keyword>
<keyword evidence="3" id="KW-0805">Transcription regulation</keyword>
<dbReference type="AlphaFoldDB" id="A0A923M525"/>
<evidence type="ECO:0000256" key="5">
    <source>
        <dbReference type="ARBA" id="ARBA00023163"/>
    </source>
</evidence>
<feature type="modified residue" description="4-aspartylphosphate" evidence="6">
    <location>
        <position position="55"/>
    </location>
</feature>
<dbReference type="PROSITE" id="PS00676">
    <property type="entry name" value="SIGMA54_INTERACT_2"/>
    <property type="match status" value="1"/>
</dbReference>
<name>A0A923M525_9BURK</name>
<dbReference type="RefSeq" id="WP_187080448.1">
    <property type="nucleotide sequence ID" value="NZ_JACORU010000001.1"/>
</dbReference>
<dbReference type="PROSITE" id="PS00688">
    <property type="entry name" value="SIGMA54_INTERACT_3"/>
    <property type="match status" value="1"/>
</dbReference>
<dbReference type="InterPro" id="IPR003593">
    <property type="entry name" value="AAA+_ATPase"/>
</dbReference>
<dbReference type="InterPro" id="IPR025944">
    <property type="entry name" value="Sigma_54_int_dom_CS"/>
</dbReference>
<dbReference type="InterPro" id="IPR001789">
    <property type="entry name" value="Sig_transdc_resp-reg_receiver"/>
</dbReference>
<dbReference type="Pfam" id="PF02954">
    <property type="entry name" value="HTH_8"/>
    <property type="match status" value="1"/>
</dbReference>
<gene>
    <name evidence="10" type="ORF">H8R02_06245</name>
</gene>
<dbReference type="CDD" id="cd00156">
    <property type="entry name" value="REC"/>
    <property type="match status" value="1"/>
</dbReference>
<keyword evidence="6" id="KW-0597">Phosphoprotein</keyword>
<dbReference type="InterPro" id="IPR058031">
    <property type="entry name" value="AAA_lid_NorR"/>
</dbReference>
<dbReference type="Gene3D" id="1.10.10.60">
    <property type="entry name" value="Homeodomain-like"/>
    <property type="match status" value="1"/>
</dbReference>
<accession>A0A923M525</accession>
<dbReference type="PANTHER" id="PTHR32071">
    <property type="entry name" value="TRANSCRIPTIONAL REGULATORY PROTEIN"/>
    <property type="match status" value="1"/>
</dbReference>
<dbReference type="Gene3D" id="3.40.50.300">
    <property type="entry name" value="P-loop containing nucleotide triphosphate hydrolases"/>
    <property type="match status" value="1"/>
</dbReference>
<dbReference type="Gene3D" id="1.10.8.60">
    <property type="match status" value="1"/>
</dbReference>
<organism evidence="10 11">
    <name type="scientific">Ramlibacter albus</name>
    <dbReference type="NCBI Taxonomy" id="2079448"/>
    <lineage>
        <taxon>Bacteria</taxon>
        <taxon>Pseudomonadati</taxon>
        <taxon>Pseudomonadota</taxon>
        <taxon>Betaproteobacteria</taxon>
        <taxon>Burkholderiales</taxon>
        <taxon>Comamonadaceae</taxon>
        <taxon>Ramlibacter</taxon>
    </lineage>
</organism>
<dbReference type="Proteomes" id="UP000596827">
    <property type="component" value="Unassembled WGS sequence"/>
</dbReference>
<dbReference type="InterPro" id="IPR002078">
    <property type="entry name" value="Sigma_54_int"/>
</dbReference>
<evidence type="ECO:0000256" key="2">
    <source>
        <dbReference type="ARBA" id="ARBA00022840"/>
    </source>
</evidence>
<dbReference type="SUPFAM" id="SSF52540">
    <property type="entry name" value="P-loop containing nucleoside triphosphate hydrolases"/>
    <property type="match status" value="1"/>
</dbReference>
<dbReference type="SMART" id="SM00382">
    <property type="entry name" value="AAA"/>
    <property type="match status" value="1"/>
</dbReference>
<dbReference type="Pfam" id="PF00158">
    <property type="entry name" value="Sigma54_activat"/>
    <property type="match status" value="1"/>
</dbReference>
<comment type="caution">
    <text evidence="10">The sequence shown here is derived from an EMBL/GenBank/DDBJ whole genome shotgun (WGS) entry which is preliminary data.</text>
</comment>
<feature type="domain" description="Response regulatory" evidence="9">
    <location>
        <begin position="6"/>
        <end position="120"/>
    </location>
</feature>
<protein>
    <submittedName>
        <fullName evidence="10">Sigma-54-dependent Fis family transcriptional regulator</fullName>
    </submittedName>
</protein>
<evidence type="ECO:0000256" key="7">
    <source>
        <dbReference type="SAM" id="MobiDB-lite"/>
    </source>
</evidence>
<dbReference type="CDD" id="cd00009">
    <property type="entry name" value="AAA"/>
    <property type="match status" value="1"/>
</dbReference>